<keyword evidence="4" id="KW-1185">Reference proteome</keyword>
<dbReference type="Proteomes" id="UP000002051">
    <property type="component" value="Unassembled WGS sequence"/>
</dbReference>
<protein>
    <submittedName>
        <fullName evidence="2 3">Uncharacterized protein</fullName>
    </submittedName>
</protein>
<proteinExistence type="predicted"/>
<accession>A0A072UEL4</accession>
<reference evidence="3" key="3">
    <citation type="submission" date="2015-04" db="UniProtKB">
        <authorList>
            <consortium name="EnsemblPlants"/>
        </authorList>
    </citation>
    <scope>IDENTIFICATION</scope>
    <source>
        <strain evidence="3">cv. Jemalong A17</strain>
    </source>
</reference>
<dbReference type="EnsemblPlants" id="KEH24240">
    <property type="protein sequence ID" value="KEH24240"/>
    <property type="gene ID" value="MTR_7g106240"/>
</dbReference>
<feature type="region of interest" description="Disordered" evidence="1">
    <location>
        <begin position="1"/>
        <end position="38"/>
    </location>
</feature>
<evidence type="ECO:0000313" key="2">
    <source>
        <dbReference type="EMBL" id="KEH24240.1"/>
    </source>
</evidence>
<evidence type="ECO:0000256" key="1">
    <source>
        <dbReference type="SAM" id="MobiDB-lite"/>
    </source>
</evidence>
<name>A0A072UEL4_MEDTR</name>
<gene>
    <name evidence="2" type="ordered locus">MTR_7g106240</name>
</gene>
<reference evidence="2 4" key="2">
    <citation type="journal article" date="2014" name="BMC Genomics">
        <title>An improved genome release (version Mt4.0) for the model legume Medicago truncatula.</title>
        <authorList>
            <person name="Tang H."/>
            <person name="Krishnakumar V."/>
            <person name="Bidwell S."/>
            <person name="Rosen B."/>
            <person name="Chan A."/>
            <person name="Zhou S."/>
            <person name="Gentzbittel L."/>
            <person name="Childs K.L."/>
            <person name="Yandell M."/>
            <person name="Gundlach H."/>
            <person name="Mayer K.F."/>
            <person name="Schwartz D.C."/>
            <person name="Town C.D."/>
        </authorList>
    </citation>
    <scope>GENOME REANNOTATION</scope>
    <source>
        <strain evidence="2">A17</strain>
        <strain evidence="3 4">cv. Jemalong A17</strain>
    </source>
</reference>
<dbReference type="EMBL" id="CM001223">
    <property type="protein sequence ID" value="KEH24240.1"/>
    <property type="molecule type" value="Genomic_DNA"/>
</dbReference>
<organism evidence="2 4">
    <name type="scientific">Medicago truncatula</name>
    <name type="common">Barrel medic</name>
    <name type="synonym">Medicago tribuloides</name>
    <dbReference type="NCBI Taxonomy" id="3880"/>
    <lineage>
        <taxon>Eukaryota</taxon>
        <taxon>Viridiplantae</taxon>
        <taxon>Streptophyta</taxon>
        <taxon>Embryophyta</taxon>
        <taxon>Tracheophyta</taxon>
        <taxon>Spermatophyta</taxon>
        <taxon>Magnoliopsida</taxon>
        <taxon>eudicotyledons</taxon>
        <taxon>Gunneridae</taxon>
        <taxon>Pentapetalae</taxon>
        <taxon>rosids</taxon>
        <taxon>fabids</taxon>
        <taxon>Fabales</taxon>
        <taxon>Fabaceae</taxon>
        <taxon>Papilionoideae</taxon>
        <taxon>50 kb inversion clade</taxon>
        <taxon>NPAAA clade</taxon>
        <taxon>Hologalegina</taxon>
        <taxon>IRL clade</taxon>
        <taxon>Trifolieae</taxon>
        <taxon>Medicago</taxon>
    </lineage>
</organism>
<sequence length="79" mass="8566">MGKSRSTSSSGKNAEIVRPHAMTRVRTPIPPLVCTGQTGGQAFKGVDMSYGLPKSRGRNWSGQVRLYLNMSNLVEKSKA</sequence>
<feature type="compositionally biased region" description="Polar residues" evidence="1">
    <location>
        <begin position="1"/>
        <end position="12"/>
    </location>
</feature>
<dbReference type="HOGENOM" id="CLU_2609703_0_0_1"/>
<evidence type="ECO:0000313" key="4">
    <source>
        <dbReference type="Proteomes" id="UP000002051"/>
    </source>
</evidence>
<evidence type="ECO:0000313" key="3">
    <source>
        <dbReference type="EnsemblPlants" id="KEH24240"/>
    </source>
</evidence>
<dbReference type="AlphaFoldDB" id="A0A072UEL4"/>
<reference evidence="2 4" key="1">
    <citation type="journal article" date="2011" name="Nature">
        <title>The Medicago genome provides insight into the evolution of rhizobial symbioses.</title>
        <authorList>
            <person name="Young N.D."/>
            <person name="Debelle F."/>
            <person name="Oldroyd G.E."/>
            <person name="Geurts R."/>
            <person name="Cannon S.B."/>
            <person name="Udvardi M.K."/>
            <person name="Benedito V.A."/>
            <person name="Mayer K.F."/>
            <person name="Gouzy J."/>
            <person name="Schoof H."/>
            <person name="Van de Peer Y."/>
            <person name="Proost S."/>
            <person name="Cook D.R."/>
            <person name="Meyers B.C."/>
            <person name="Spannagl M."/>
            <person name="Cheung F."/>
            <person name="De Mita S."/>
            <person name="Krishnakumar V."/>
            <person name="Gundlach H."/>
            <person name="Zhou S."/>
            <person name="Mudge J."/>
            <person name="Bharti A.K."/>
            <person name="Murray J.D."/>
            <person name="Naoumkina M.A."/>
            <person name="Rosen B."/>
            <person name="Silverstein K.A."/>
            <person name="Tang H."/>
            <person name="Rombauts S."/>
            <person name="Zhao P.X."/>
            <person name="Zhou P."/>
            <person name="Barbe V."/>
            <person name="Bardou P."/>
            <person name="Bechner M."/>
            <person name="Bellec A."/>
            <person name="Berger A."/>
            <person name="Berges H."/>
            <person name="Bidwell S."/>
            <person name="Bisseling T."/>
            <person name="Choisne N."/>
            <person name="Couloux A."/>
            <person name="Denny R."/>
            <person name="Deshpande S."/>
            <person name="Dai X."/>
            <person name="Doyle J.J."/>
            <person name="Dudez A.M."/>
            <person name="Farmer A.D."/>
            <person name="Fouteau S."/>
            <person name="Franken C."/>
            <person name="Gibelin C."/>
            <person name="Gish J."/>
            <person name="Goldstein S."/>
            <person name="Gonzalez A.J."/>
            <person name="Green P.J."/>
            <person name="Hallab A."/>
            <person name="Hartog M."/>
            <person name="Hua A."/>
            <person name="Humphray S.J."/>
            <person name="Jeong D.H."/>
            <person name="Jing Y."/>
            <person name="Jocker A."/>
            <person name="Kenton S.M."/>
            <person name="Kim D.J."/>
            <person name="Klee K."/>
            <person name="Lai H."/>
            <person name="Lang C."/>
            <person name="Lin S."/>
            <person name="Macmil S.L."/>
            <person name="Magdelenat G."/>
            <person name="Matthews L."/>
            <person name="McCorrison J."/>
            <person name="Monaghan E.L."/>
            <person name="Mun J.H."/>
            <person name="Najar F.Z."/>
            <person name="Nicholson C."/>
            <person name="Noirot C."/>
            <person name="O'Bleness M."/>
            <person name="Paule C.R."/>
            <person name="Poulain J."/>
            <person name="Prion F."/>
            <person name="Qin B."/>
            <person name="Qu C."/>
            <person name="Retzel E.F."/>
            <person name="Riddle C."/>
            <person name="Sallet E."/>
            <person name="Samain S."/>
            <person name="Samson N."/>
            <person name="Sanders I."/>
            <person name="Saurat O."/>
            <person name="Scarpelli C."/>
            <person name="Schiex T."/>
            <person name="Segurens B."/>
            <person name="Severin A.J."/>
            <person name="Sherrier D.J."/>
            <person name="Shi R."/>
            <person name="Sims S."/>
            <person name="Singer S.R."/>
            <person name="Sinharoy S."/>
            <person name="Sterck L."/>
            <person name="Viollet A."/>
            <person name="Wang B.B."/>
            <person name="Wang K."/>
            <person name="Wang M."/>
            <person name="Wang X."/>
            <person name="Warfsmann J."/>
            <person name="Weissenbach J."/>
            <person name="White D.D."/>
            <person name="White J.D."/>
            <person name="Wiley G.B."/>
            <person name="Wincker P."/>
            <person name="Xing Y."/>
            <person name="Yang L."/>
            <person name="Yao Z."/>
            <person name="Ying F."/>
            <person name="Zhai J."/>
            <person name="Zhou L."/>
            <person name="Zuber A."/>
            <person name="Denarie J."/>
            <person name="Dixon R.A."/>
            <person name="May G.D."/>
            <person name="Schwartz D.C."/>
            <person name="Rogers J."/>
            <person name="Quetier F."/>
            <person name="Town C.D."/>
            <person name="Roe B.A."/>
        </authorList>
    </citation>
    <scope>NUCLEOTIDE SEQUENCE [LARGE SCALE GENOMIC DNA]</scope>
    <source>
        <strain evidence="2">A17</strain>
        <strain evidence="3 4">cv. Jemalong A17</strain>
    </source>
</reference>